<feature type="region of interest" description="Disordered" evidence="3">
    <location>
        <begin position="232"/>
        <end position="253"/>
    </location>
</feature>
<feature type="compositionally biased region" description="Basic and acidic residues" evidence="3">
    <location>
        <begin position="624"/>
        <end position="640"/>
    </location>
</feature>
<reference evidence="5 6" key="1">
    <citation type="journal article" date="2021" name="Commun. Biol.">
        <title>The genome of Shorea leprosula (Dipterocarpaceae) highlights the ecological relevance of drought in aseasonal tropical rainforests.</title>
        <authorList>
            <person name="Ng K.K.S."/>
            <person name="Kobayashi M.J."/>
            <person name="Fawcett J.A."/>
            <person name="Hatakeyama M."/>
            <person name="Paape T."/>
            <person name="Ng C.H."/>
            <person name="Ang C.C."/>
            <person name="Tnah L.H."/>
            <person name="Lee C.T."/>
            <person name="Nishiyama T."/>
            <person name="Sese J."/>
            <person name="O'Brien M.J."/>
            <person name="Copetti D."/>
            <person name="Mohd Noor M.I."/>
            <person name="Ong R.C."/>
            <person name="Putra M."/>
            <person name="Sireger I.Z."/>
            <person name="Indrioko S."/>
            <person name="Kosugi Y."/>
            <person name="Izuno A."/>
            <person name="Isagi Y."/>
            <person name="Lee S.L."/>
            <person name="Shimizu K.K."/>
        </authorList>
    </citation>
    <scope>NUCLEOTIDE SEQUENCE [LARGE SCALE GENOMIC DNA]</scope>
    <source>
        <strain evidence="5">214</strain>
    </source>
</reference>
<comment type="caution">
    <text evidence="5">The sequence shown here is derived from an EMBL/GenBank/DDBJ whole genome shotgun (WGS) entry which is preliminary data.</text>
</comment>
<dbReference type="PANTHER" id="PTHR31631:SF3">
    <property type="entry name" value="PROTEIN NETWORKED 2B"/>
    <property type="match status" value="1"/>
</dbReference>
<gene>
    <name evidence="5" type="ORF">SLEP1_g42060</name>
</gene>
<evidence type="ECO:0000313" key="6">
    <source>
        <dbReference type="Proteomes" id="UP001054252"/>
    </source>
</evidence>
<dbReference type="InterPro" id="IPR056889">
    <property type="entry name" value="NET2A-D/KIP1-like_C"/>
</dbReference>
<dbReference type="AlphaFoldDB" id="A0AAV5L8J6"/>
<feature type="domain" description="NAB" evidence="4">
    <location>
        <begin position="10"/>
        <end position="90"/>
    </location>
</feature>
<feature type="region of interest" description="Disordered" evidence="3">
    <location>
        <begin position="607"/>
        <end position="652"/>
    </location>
</feature>
<dbReference type="InterPro" id="IPR011684">
    <property type="entry name" value="NAB"/>
</dbReference>
<sequence>MLHRAANKAYSWWWASHIRTKQSKWLEENLHDMEDRVDYMLKIIEDDGDSFAKRAEMYYKKRPELINSVQETFRAYRALAERYDHLSKDLQSANRTIASVFPEQVQFAMDDEDDENFSRMSTSSPSPDRPPLPKSGVPKVPFPKKEFKNSPTLLSRRGQLRKTPSSARVATLPSSGLSKDEALEEIDKLQKEILAMQTEKEFIRSSYERGCEKYWETESQINEKQKKDALVKLQEEQQQSAKEAREESKRVTEAQKKFQAIRRRFLPKSEQLEEDESDSVGSESENLDREIDNWEKEKHDLVLLRKKIKEQLELNSNSSLTMSQLADNIDDLVQRVVNLETEVFSQNGMVKRLRSETDGLQSHVRNLEEDKEALVECSDIMRAKMTELEEELSRVKDLVKTVIEQNNNLKTQFTEEDRVAADAKAGKGIKDQGDGLAPGGSSMALKGKENQKGEEKKYVLAELDVMPEKPQEPREEDKVEKKDLSETASRTLESNAEELGTDEEDNQPNWGQLFSNGLDDREKILLEEYTSVLRDYKDVKMKLNEVEQKNRDGFFELALQIRELKSAVASRDGEIQSLRQQMNSPHKILDEDQESSVTRQEGISHTASMANSTFSSPTSHHERRGSSTKEEEKEMEDRTMTKTKPVPSRPVSAVEEKLRSDIDGLLEENLEFWLRFSTCFHQIQKYEASVQDLNAELLKMRENKHTNLKSLASDARPIFMHLREVQTELTLWQENNAVLKDELKGRYSSMCNIQEEISRLTSAGSRAEDAELSQYQAAKFQGEILNMKQENNKVCDELKAGFARVRQLKVEVERAMEKLDEDYGITSSTNQRPGRSARARIPLRSFLFGAKLKGKKHSRTPSMFSCMSPALNKQYSFIGAPIEPPE</sequence>
<dbReference type="PANTHER" id="PTHR31631">
    <property type="entry name" value="PROTEIN NETWORKED 2D"/>
    <property type="match status" value="1"/>
</dbReference>
<feature type="region of interest" description="Disordered" evidence="3">
    <location>
        <begin position="113"/>
        <end position="176"/>
    </location>
</feature>
<accession>A0AAV5L8J6</accession>
<name>A0AAV5L8J6_9ROSI</name>
<evidence type="ECO:0000256" key="2">
    <source>
        <dbReference type="SAM" id="Coils"/>
    </source>
</evidence>
<dbReference type="GO" id="GO:0003779">
    <property type="term" value="F:actin binding"/>
    <property type="evidence" value="ECO:0007669"/>
    <property type="project" value="InterPro"/>
</dbReference>
<feature type="compositionally biased region" description="Acidic residues" evidence="3">
    <location>
        <begin position="495"/>
        <end position="506"/>
    </location>
</feature>
<feature type="compositionally biased region" description="Basic and acidic residues" evidence="3">
    <location>
        <begin position="466"/>
        <end position="485"/>
    </location>
</feature>
<dbReference type="Pfam" id="PF07765">
    <property type="entry name" value="KIP1"/>
    <property type="match status" value="1"/>
</dbReference>
<dbReference type="EMBL" id="BPVZ01000101">
    <property type="protein sequence ID" value="GKV33568.1"/>
    <property type="molecule type" value="Genomic_DNA"/>
</dbReference>
<dbReference type="Pfam" id="PF25014">
    <property type="entry name" value="NET2A"/>
    <property type="match status" value="1"/>
</dbReference>
<feature type="region of interest" description="Disordered" evidence="3">
    <location>
        <begin position="424"/>
        <end position="514"/>
    </location>
</feature>
<keyword evidence="1 2" id="KW-0175">Coiled coil</keyword>
<feature type="compositionally biased region" description="Basic and acidic residues" evidence="3">
    <location>
        <begin position="424"/>
        <end position="433"/>
    </location>
</feature>
<protein>
    <recommendedName>
        <fullName evidence="4">NAB domain-containing protein</fullName>
    </recommendedName>
</protein>
<dbReference type="InterPro" id="IPR056888">
    <property type="entry name" value="NET2A-D/KIP1-like_dom"/>
</dbReference>
<feature type="coiled-coil region" evidence="2">
    <location>
        <begin position="683"/>
        <end position="742"/>
    </location>
</feature>
<evidence type="ECO:0000256" key="1">
    <source>
        <dbReference type="ARBA" id="ARBA00023054"/>
    </source>
</evidence>
<feature type="compositionally biased region" description="Basic and acidic residues" evidence="3">
    <location>
        <begin position="242"/>
        <end position="253"/>
    </location>
</feature>
<organism evidence="5 6">
    <name type="scientific">Rubroshorea leprosula</name>
    <dbReference type="NCBI Taxonomy" id="152421"/>
    <lineage>
        <taxon>Eukaryota</taxon>
        <taxon>Viridiplantae</taxon>
        <taxon>Streptophyta</taxon>
        <taxon>Embryophyta</taxon>
        <taxon>Tracheophyta</taxon>
        <taxon>Spermatophyta</taxon>
        <taxon>Magnoliopsida</taxon>
        <taxon>eudicotyledons</taxon>
        <taxon>Gunneridae</taxon>
        <taxon>Pentapetalae</taxon>
        <taxon>rosids</taxon>
        <taxon>malvids</taxon>
        <taxon>Malvales</taxon>
        <taxon>Dipterocarpaceae</taxon>
        <taxon>Rubroshorea</taxon>
    </lineage>
</organism>
<dbReference type="Proteomes" id="UP001054252">
    <property type="component" value="Unassembled WGS sequence"/>
</dbReference>
<keyword evidence="6" id="KW-1185">Reference proteome</keyword>
<feature type="region of interest" description="Disordered" evidence="3">
    <location>
        <begin position="269"/>
        <end position="288"/>
    </location>
</feature>
<evidence type="ECO:0000259" key="4">
    <source>
        <dbReference type="PROSITE" id="PS51774"/>
    </source>
</evidence>
<feature type="compositionally biased region" description="Polar residues" evidence="3">
    <location>
        <begin position="607"/>
        <end position="618"/>
    </location>
</feature>
<evidence type="ECO:0000313" key="5">
    <source>
        <dbReference type="EMBL" id="GKV33568.1"/>
    </source>
</evidence>
<proteinExistence type="predicted"/>
<dbReference type="PROSITE" id="PS51774">
    <property type="entry name" value="NAB"/>
    <property type="match status" value="1"/>
</dbReference>
<feature type="compositionally biased region" description="Polar residues" evidence="3">
    <location>
        <begin position="162"/>
        <end position="176"/>
    </location>
</feature>
<evidence type="ECO:0000256" key="3">
    <source>
        <dbReference type="SAM" id="MobiDB-lite"/>
    </source>
</evidence>
<feature type="compositionally biased region" description="Basic and acidic residues" evidence="3">
    <location>
        <begin position="446"/>
        <end position="459"/>
    </location>
</feature>
<dbReference type="Pfam" id="PF24918">
    <property type="entry name" value="NET2A_C"/>
    <property type="match status" value="1"/>
</dbReference>